<reference evidence="2 3" key="1">
    <citation type="submission" date="2020-08" db="EMBL/GenBank/DDBJ databases">
        <title>Sequencing the genomes of 1000 actinobacteria strains.</title>
        <authorList>
            <person name="Klenk H.-P."/>
        </authorList>
    </citation>
    <scope>NUCLEOTIDE SEQUENCE [LARGE SCALE GENOMIC DNA]</scope>
    <source>
        <strain evidence="2 3">DSM 43851</strain>
    </source>
</reference>
<dbReference type="EMBL" id="JACHIR010000001">
    <property type="protein sequence ID" value="MBB5892005.1"/>
    <property type="molecule type" value="Genomic_DNA"/>
</dbReference>
<evidence type="ECO:0000313" key="3">
    <source>
        <dbReference type="Proteomes" id="UP000585638"/>
    </source>
</evidence>
<dbReference type="Proteomes" id="UP000585638">
    <property type="component" value="Unassembled WGS sequence"/>
</dbReference>
<organism evidence="2 3">
    <name type="scientific">Kutzneria kofuensis</name>
    <dbReference type="NCBI Taxonomy" id="103725"/>
    <lineage>
        <taxon>Bacteria</taxon>
        <taxon>Bacillati</taxon>
        <taxon>Actinomycetota</taxon>
        <taxon>Actinomycetes</taxon>
        <taxon>Pseudonocardiales</taxon>
        <taxon>Pseudonocardiaceae</taxon>
        <taxon>Kutzneria</taxon>
    </lineage>
</organism>
<gene>
    <name evidence="2" type="ORF">BJ998_003201</name>
</gene>
<keyword evidence="3" id="KW-1185">Reference proteome</keyword>
<comment type="caution">
    <text evidence="2">The sequence shown here is derived from an EMBL/GenBank/DDBJ whole genome shotgun (WGS) entry which is preliminary data.</text>
</comment>
<accession>A0A7W9KG48</accession>
<feature type="compositionally biased region" description="Low complexity" evidence="1">
    <location>
        <begin position="148"/>
        <end position="158"/>
    </location>
</feature>
<dbReference type="RefSeq" id="WP_184862464.1">
    <property type="nucleotide sequence ID" value="NZ_JACHIR010000001.1"/>
</dbReference>
<feature type="region of interest" description="Disordered" evidence="1">
    <location>
        <begin position="148"/>
        <end position="182"/>
    </location>
</feature>
<proteinExistence type="predicted"/>
<name>A0A7W9KG48_9PSEU</name>
<evidence type="ECO:0000313" key="2">
    <source>
        <dbReference type="EMBL" id="MBB5892005.1"/>
    </source>
</evidence>
<dbReference type="AlphaFoldDB" id="A0A7W9KG48"/>
<protein>
    <submittedName>
        <fullName evidence="2">Uncharacterized protein</fullName>
    </submittedName>
</protein>
<evidence type="ECO:0000256" key="1">
    <source>
        <dbReference type="SAM" id="MobiDB-lite"/>
    </source>
</evidence>
<sequence length="182" mass="18645">MGALEMPDLARAAMADAAFAIAVGSIAHYAVDDTVDVLSPASDGASPGRLLGQVAVRLAVLAASPCPVSPYRERLVPTGRVEPTTDFREIVAHATGRRTARDIAFAIGRGVHPVTVDIARMLGEDVLAIVPSSMFAGRVHHASAALRPRAASPPAAVAEWTDPLPVRRPGRAAAGAGPGPGP</sequence>